<reference evidence="2 3" key="1">
    <citation type="submission" date="2024-05" db="EMBL/GenBank/DDBJ databases">
        <title>Culex pipiens pipiens assembly and annotation.</title>
        <authorList>
            <person name="Alout H."/>
            <person name="Durand T."/>
        </authorList>
    </citation>
    <scope>NUCLEOTIDE SEQUENCE [LARGE SCALE GENOMIC DNA]</scope>
    <source>
        <strain evidence="2">HA-2024</strain>
        <tissue evidence="2">Whole body</tissue>
    </source>
</reference>
<sequence length="125" mass="14081">MDPKGDISSKSISSPAVGIDADADSFSNRFHRSSPAHRRESVLDCSTCSADWDVCHMVGLFGSNILYLFDMKSFSLEMYSTWSSPTHKHNISSIYEIDDIIAIIRLCWEVQQPLHDQLITLVLMV</sequence>
<evidence type="ECO:0000256" key="1">
    <source>
        <dbReference type="SAM" id="MobiDB-lite"/>
    </source>
</evidence>
<protein>
    <submittedName>
        <fullName evidence="2">Uncharacterized protein</fullName>
    </submittedName>
</protein>
<dbReference type="EMBL" id="JBEHCU010004722">
    <property type="protein sequence ID" value="KAL1401484.1"/>
    <property type="molecule type" value="Genomic_DNA"/>
</dbReference>
<evidence type="ECO:0000313" key="3">
    <source>
        <dbReference type="Proteomes" id="UP001562425"/>
    </source>
</evidence>
<organism evidence="2 3">
    <name type="scientific">Culex pipiens pipiens</name>
    <name type="common">Northern house mosquito</name>
    <dbReference type="NCBI Taxonomy" id="38569"/>
    <lineage>
        <taxon>Eukaryota</taxon>
        <taxon>Metazoa</taxon>
        <taxon>Ecdysozoa</taxon>
        <taxon>Arthropoda</taxon>
        <taxon>Hexapoda</taxon>
        <taxon>Insecta</taxon>
        <taxon>Pterygota</taxon>
        <taxon>Neoptera</taxon>
        <taxon>Endopterygota</taxon>
        <taxon>Diptera</taxon>
        <taxon>Nematocera</taxon>
        <taxon>Culicoidea</taxon>
        <taxon>Culicidae</taxon>
        <taxon>Culicinae</taxon>
        <taxon>Culicini</taxon>
        <taxon>Culex</taxon>
        <taxon>Culex</taxon>
    </lineage>
</organism>
<proteinExistence type="predicted"/>
<dbReference type="AlphaFoldDB" id="A0ABD1DP02"/>
<name>A0ABD1DP02_CULPP</name>
<accession>A0ABD1DP02</accession>
<keyword evidence="3" id="KW-1185">Reference proteome</keyword>
<feature type="region of interest" description="Disordered" evidence="1">
    <location>
        <begin position="1"/>
        <end position="21"/>
    </location>
</feature>
<gene>
    <name evidence="2" type="ORF">pipiens_006562</name>
</gene>
<dbReference type="Proteomes" id="UP001562425">
    <property type="component" value="Unassembled WGS sequence"/>
</dbReference>
<evidence type="ECO:0000313" key="2">
    <source>
        <dbReference type="EMBL" id="KAL1401484.1"/>
    </source>
</evidence>
<comment type="caution">
    <text evidence="2">The sequence shown here is derived from an EMBL/GenBank/DDBJ whole genome shotgun (WGS) entry which is preliminary data.</text>
</comment>